<evidence type="ECO:0000313" key="1">
    <source>
        <dbReference type="EMBL" id="JAH69625.1"/>
    </source>
</evidence>
<sequence>MLSHSNKSNFIFMRHMLKRCTLSIIILLTHPPFYAKLEDTVILE</sequence>
<reference evidence="1" key="1">
    <citation type="submission" date="2014-11" db="EMBL/GenBank/DDBJ databases">
        <authorList>
            <person name="Amaro Gonzalez C."/>
        </authorList>
    </citation>
    <scope>NUCLEOTIDE SEQUENCE</scope>
</reference>
<accession>A0A0E9UWP6</accession>
<protein>
    <submittedName>
        <fullName evidence="1">Uncharacterized protein</fullName>
    </submittedName>
</protein>
<dbReference type="EMBL" id="GBXM01038952">
    <property type="protein sequence ID" value="JAH69625.1"/>
    <property type="molecule type" value="Transcribed_RNA"/>
</dbReference>
<organism evidence="1">
    <name type="scientific">Anguilla anguilla</name>
    <name type="common">European freshwater eel</name>
    <name type="synonym">Muraena anguilla</name>
    <dbReference type="NCBI Taxonomy" id="7936"/>
    <lineage>
        <taxon>Eukaryota</taxon>
        <taxon>Metazoa</taxon>
        <taxon>Chordata</taxon>
        <taxon>Craniata</taxon>
        <taxon>Vertebrata</taxon>
        <taxon>Euteleostomi</taxon>
        <taxon>Actinopterygii</taxon>
        <taxon>Neopterygii</taxon>
        <taxon>Teleostei</taxon>
        <taxon>Anguilliformes</taxon>
        <taxon>Anguillidae</taxon>
        <taxon>Anguilla</taxon>
    </lineage>
</organism>
<proteinExistence type="predicted"/>
<name>A0A0E9UWP6_ANGAN</name>
<reference evidence="1" key="2">
    <citation type="journal article" date="2015" name="Fish Shellfish Immunol.">
        <title>Early steps in the European eel (Anguilla anguilla)-Vibrio vulnificus interaction in the gills: Role of the RtxA13 toxin.</title>
        <authorList>
            <person name="Callol A."/>
            <person name="Pajuelo D."/>
            <person name="Ebbesson L."/>
            <person name="Teles M."/>
            <person name="MacKenzie S."/>
            <person name="Amaro C."/>
        </authorList>
    </citation>
    <scope>NUCLEOTIDE SEQUENCE</scope>
</reference>
<dbReference type="AlphaFoldDB" id="A0A0E9UWP6"/>